<dbReference type="EMBL" id="BK015677">
    <property type="protein sequence ID" value="DAE19545.1"/>
    <property type="molecule type" value="Genomic_DNA"/>
</dbReference>
<dbReference type="InterPro" id="IPR029063">
    <property type="entry name" value="SAM-dependent_MTases_sf"/>
</dbReference>
<keyword evidence="1" id="KW-0808">Transferase</keyword>
<evidence type="ECO:0000313" key="1">
    <source>
        <dbReference type="EMBL" id="DAE19545.1"/>
    </source>
</evidence>
<reference evidence="1" key="1">
    <citation type="journal article" date="2021" name="Proc. Natl. Acad. Sci. U.S.A.">
        <title>A Catalog of Tens of Thousands of Viruses from Human Metagenomes Reveals Hidden Associations with Chronic Diseases.</title>
        <authorList>
            <person name="Tisza M.J."/>
            <person name="Buck C.B."/>
        </authorList>
    </citation>
    <scope>NUCLEOTIDE SEQUENCE</scope>
    <source>
        <strain evidence="1">Ct0hG5</strain>
    </source>
</reference>
<dbReference type="PRINTS" id="PR00507">
    <property type="entry name" value="N12N6MTFRASE"/>
</dbReference>
<dbReference type="SUPFAM" id="SSF53335">
    <property type="entry name" value="S-adenosyl-L-methionine-dependent methyltransferases"/>
    <property type="match status" value="1"/>
</dbReference>
<dbReference type="GO" id="GO:0008168">
    <property type="term" value="F:methyltransferase activity"/>
    <property type="evidence" value="ECO:0007669"/>
    <property type="project" value="UniProtKB-KW"/>
</dbReference>
<keyword evidence="1" id="KW-0489">Methyltransferase</keyword>
<dbReference type="InterPro" id="IPR002052">
    <property type="entry name" value="DNA_methylase_N6_adenine_CS"/>
</dbReference>
<sequence>MSATNRGSERKAYDFYATPPETIRAFLANFDGISSGDRILEPSAGNGQIVKVLREGGYDNRIDAVELRPEERGTLEALADNVTIGSFFDYEPDCGYDVIIGNPPYSLALDFINKSLELLHPGGLLIFLLRTNFLESEKRFKWWQEHPLSGLYTLHKRPSFTGRGTDATSYSWFVWERGGDRLHRSSDHQNHLRRTSAWKTLT</sequence>
<organism evidence="1">
    <name type="scientific">Siphoviridae sp. ct0hG5</name>
    <dbReference type="NCBI Taxonomy" id="2826269"/>
    <lineage>
        <taxon>Viruses</taxon>
        <taxon>Duplodnaviria</taxon>
        <taxon>Heunggongvirae</taxon>
        <taxon>Uroviricota</taxon>
        <taxon>Caudoviricetes</taxon>
    </lineage>
</organism>
<proteinExistence type="predicted"/>
<dbReference type="GO" id="GO:0032259">
    <property type="term" value="P:methylation"/>
    <property type="evidence" value="ECO:0007669"/>
    <property type="project" value="UniProtKB-KW"/>
</dbReference>
<dbReference type="PROSITE" id="PS00092">
    <property type="entry name" value="N6_MTASE"/>
    <property type="match status" value="1"/>
</dbReference>
<accession>A0A8S5QL60</accession>
<name>A0A8S5QL60_9CAUD</name>
<dbReference type="CDD" id="cd02440">
    <property type="entry name" value="AdoMet_MTases"/>
    <property type="match status" value="1"/>
</dbReference>
<dbReference type="GO" id="GO:0003676">
    <property type="term" value="F:nucleic acid binding"/>
    <property type="evidence" value="ECO:0007669"/>
    <property type="project" value="InterPro"/>
</dbReference>
<dbReference type="Gene3D" id="3.40.50.150">
    <property type="entry name" value="Vaccinia Virus protein VP39"/>
    <property type="match status" value="1"/>
</dbReference>
<protein>
    <submittedName>
        <fullName evidence="1">Type I restriction enzyme Methylase</fullName>
    </submittedName>
</protein>